<feature type="transmembrane region" description="Helical" evidence="6">
    <location>
        <begin position="412"/>
        <end position="432"/>
    </location>
</feature>
<name>A0A383WDC2_TETOB</name>
<feature type="compositionally biased region" description="Basic and acidic residues" evidence="5">
    <location>
        <begin position="480"/>
        <end position="494"/>
    </location>
</feature>
<dbReference type="PANTHER" id="PTHR11040">
    <property type="entry name" value="ZINC/IRON TRANSPORTER"/>
    <property type="match status" value="1"/>
</dbReference>
<feature type="signal peptide" evidence="7">
    <location>
        <begin position="1"/>
        <end position="28"/>
    </location>
</feature>
<feature type="region of interest" description="Disordered" evidence="5">
    <location>
        <begin position="37"/>
        <end position="112"/>
    </location>
</feature>
<feature type="region of interest" description="Disordered" evidence="5">
    <location>
        <begin position="543"/>
        <end position="574"/>
    </location>
</feature>
<accession>A0A383WDC2</accession>
<keyword evidence="9" id="KW-1185">Reference proteome</keyword>
<keyword evidence="4 6" id="KW-0472">Membrane</keyword>
<evidence type="ECO:0000313" key="9">
    <source>
        <dbReference type="Proteomes" id="UP000256970"/>
    </source>
</evidence>
<feature type="compositionally biased region" description="Polar residues" evidence="5">
    <location>
        <begin position="619"/>
        <end position="629"/>
    </location>
</feature>
<evidence type="ECO:0000256" key="1">
    <source>
        <dbReference type="ARBA" id="ARBA00004141"/>
    </source>
</evidence>
<keyword evidence="2 6" id="KW-0812">Transmembrane</keyword>
<feature type="region of interest" description="Disordered" evidence="5">
    <location>
        <begin position="596"/>
        <end position="636"/>
    </location>
</feature>
<sequence>MRRHVLASRGGPLTAWLAVLLLAATVQAQTGAPVGVQQTQQQWQQDVPEPVQPPTVHLRQPGFSPPPAPAHAASHFAADADGTPDPLLPNKRHKSPQQHMPPQHAPRGPRPRVPLSAVVTMSAFMALMSTLGVLPYFFFSKLSRPWAGLANAVASGVMLAASFGLLAEGAPYSGTYLIGGMLLGVLFVKFSQEHLEQYEVDSFEQLAGADARKVILFLAVMAVHAVGEGGGVGVSFAGDRGWAQGTLVTLAIGLHNVPEGLAVATVMAAKGTPPGRTLLWTALTALPQAIVAPIAYVFVDTFKALLPLALGFAAGCMIWIVLAELLPDALEAVEAEQVATYATAAAAWLQGLSVFIAQLETPAGTLSSPFGDYAEVLPLGITPVVLQLLPTQLLAPGLAAGLIAKRCWARPLVLGLTVGLLASYSTACWMQLLLSSSQRLLCAVLLPLVGCGAAALLWGHVRKGWVAGAGAGLGAAGKSSCEEAGGKGHTDDSPKQQQQRRQDLAPPWPAAAAAAAAGAAVIPSAAASQYDCSSLHQRSSHSAAADAWEAHSGQQAAGAASSSWQQQQQHQRQAGLPLALNLPGAAYADAPASSAAWDTHSTSSSGSCCGNDQQQQQQLHASLKSSNRGSPLPLPGRGDCVLPITRSLSGDGKGWGSLLPGRWDSSSRDGGLLAGSSSACSSSSRAVVAASLLALAGAAGSGGALGLQLAGALAAAPDHIGHVLPPMVLLGAVFGAACVGLLQPLLGHRMRLIGAAASLICSTPVLVAVLALLFQPSWVQEGSAFAAADSVQGLTIGFNLFVLLALVLPMGKRWGPKKCSVGVAAGVGCGVLLSGLLGLLCMASPYCLHVRPAGFLAGGVA</sequence>
<feature type="transmembrane region" description="Helical" evidence="6">
    <location>
        <begin position="794"/>
        <end position="811"/>
    </location>
</feature>
<dbReference type="AlphaFoldDB" id="A0A383WDC2"/>
<evidence type="ECO:0000256" key="6">
    <source>
        <dbReference type="SAM" id="Phobius"/>
    </source>
</evidence>
<feature type="transmembrane region" description="Helical" evidence="6">
    <location>
        <begin position="277"/>
        <end position="299"/>
    </location>
</feature>
<dbReference type="GO" id="GO:0016020">
    <property type="term" value="C:membrane"/>
    <property type="evidence" value="ECO:0007669"/>
    <property type="project" value="UniProtKB-SubCell"/>
</dbReference>
<feature type="transmembrane region" description="Helical" evidence="6">
    <location>
        <begin position="727"/>
        <end position="746"/>
    </location>
</feature>
<keyword evidence="3 6" id="KW-1133">Transmembrane helix</keyword>
<evidence type="ECO:0000256" key="3">
    <source>
        <dbReference type="ARBA" id="ARBA00022989"/>
    </source>
</evidence>
<keyword evidence="7" id="KW-0732">Signal</keyword>
<feature type="transmembrane region" description="Helical" evidence="6">
    <location>
        <begin position="338"/>
        <end position="359"/>
    </location>
</feature>
<dbReference type="PANTHER" id="PTHR11040:SF70">
    <property type="entry name" value="OS05G0316100 PROTEIN"/>
    <property type="match status" value="1"/>
</dbReference>
<proteinExistence type="predicted"/>
<feature type="compositionally biased region" description="Low complexity" evidence="5">
    <location>
        <begin position="70"/>
        <end position="81"/>
    </location>
</feature>
<feature type="transmembrane region" description="Helical" evidence="6">
    <location>
        <begin position="173"/>
        <end position="190"/>
    </location>
</feature>
<dbReference type="EMBL" id="FNXT01001234">
    <property type="protein sequence ID" value="SZX75441.1"/>
    <property type="molecule type" value="Genomic_DNA"/>
</dbReference>
<evidence type="ECO:0000256" key="4">
    <source>
        <dbReference type="ARBA" id="ARBA00023136"/>
    </source>
</evidence>
<feature type="transmembrane region" description="Helical" evidence="6">
    <location>
        <begin position="823"/>
        <end position="846"/>
    </location>
</feature>
<feature type="compositionally biased region" description="Low complexity" evidence="5">
    <location>
        <begin position="37"/>
        <end position="49"/>
    </location>
</feature>
<evidence type="ECO:0000256" key="2">
    <source>
        <dbReference type="ARBA" id="ARBA00022692"/>
    </source>
</evidence>
<dbReference type="GO" id="GO:0005385">
    <property type="term" value="F:zinc ion transmembrane transporter activity"/>
    <property type="evidence" value="ECO:0007669"/>
    <property type="project" value="TreeGrafter"/>
</dbReference>
<feature type="transmembrane region" description="Helical" evidence="6">
    <location>
        <begin position="686"/>
        <end position="707"/>
    </location>
</feature>
<comment type="subcellular location">
    <subcellularLocation>
        <location evidence="1">Membrane</location>
        <topology evidence="1">Multi-pass membrane protein</topology>
    </subcellularLocation>
</comment>
<evidence type="ECO:0000256" key="5">
    <source>
        <dbReference type="SAM" id="MobiDB-lite"/>
    </source>
</evidence>
<feature type="region of interest" description="Disordered" evidence="5">
    <location>
        <begin position="480"/>
        <end position="509"/>
    </location>
</feature>
<dbReference type="InterPro" id="IPR003689">
    <property type="entry name" value="ZIP"/>
</dbReference>
<feature type="compositionally biased region" description="Low complexity" evidence="5">
    <location>
        <begin position="596"/>
        <end position="618"/>
    </location>
</feature>
<gene>
    <name evidence="8" type="ORF">BQ4739_LOCUS15733</name>
</gene>
<dbReference type="Pfam" id="PF02535">
    <property type="entry name" value="Zip"/>
    <property type="match status" value="1"/>
</dbReference>
<feature type="transmembrane region" description="Helical" evidence="6">
    <location>
        <begin position="146"/>
        <end position="167"/>
    </location>
</feature>
<feature type="chain" id="PRO_5016690975" evidence="7">
    <location>
        <begin position="29"/>
        <end position="861"/>
    </location>
</feature>
<organism evidence="8 9">
    <name type="scientific">Tetradesmus obliquus</name>
    <name type="common">Green alga</name>
    <name type="synonym">Acutodesmus obliquus</name>
    <dbReference type="NCBI Taxonomy" id="3088"/>
    <lineage>
        <taxon>Eukaryota</taxon>
        <taxon>Viridiplantae</taxon>
        <taxon>Chlorophyta</taxon>
        <taxon>core chlorophytes</taxon>
        <taxon>Chlorophyceae</taxon>
        <taxon>CS clade</taxon>
        <taxon>Sphaeropleales</taxon>
        <taxon>Scenedesmaceae</taxon>
        <taxon>Tetradesmus</taxon>
    </lineage>
</organism>
<protein>
    <submittedName>
        <fullName evidence="8">Uncharacterized protein</fullName>
    </submittedName>
</protein>
<feature type="transmembrane region" description="Helical" evidence="6">
    <location>
        <begin position="438"/>
        <end position="458"/>
    </location>
</feature>
<evidence type="ECO:0000256" key="7">
    <source>
        <dbReference type="SAM" id="SignalP"/>
    </source>
</evidence>
<evidence type="ECO:0000313" key="8">
    <source>
        <dbReference type="EMBL" id="SZX75441.1"/>
    </source>
</evidence>
<feature type="transmembrane region" description="Helical" evidence="6">
    <location>
        <begin position="753"/>
        <end position="774"/>
    </location>
</feature>
<dbReference type="STRING" id="3088.A0A383WDC2"/>
<feature type="transmembrane region" description="Helical" evidence="6">
    <location>
        <begin position="115"/>
        <end position="139"/>
    </location>
</feature>
<reference evidence="8 9" key="1">
    <citation type="submission" date="2016-10" db="EMBL/GenBank/DDBJ databases">
        <authorList>
            <person name="Cai Z."/>
        </authorList>
    </citation>
    <scope>NUCLEOTIDE SEQUENCE [LARGE SCALE GENOMIC DNA]</scope>
</reference>
<dbReference type="Proteomes" id="UP000256970">
    <property type="component" value="Unassembled WGS sequence"/>
</dbReference>
<feature type="transmembrane region" description="Helical" evidence="6">
    <location>
        <begin position="305"/>
        <end position="326"/>
    </location>
</feature>
<feature type="compositionally biased region" description="Low complexity" evidence="5">
    <location>
        <begin position="550"/>
        <end position="574"/>
    </location>
</feature>